<dbReference type="CDD" id="cd08255">
    <property type="entry name" value="2-desacetyl-2-hydroxyethyl_bacteriochlorophyllide_like"/>
    <property type="match status" value="1"/>
</dbReference>
<dbReference type="Gene3D" id="3.40.50.720">
    <property type="entry name" value="NAD(P)-binding Rossmann-like Domain"/>
    <property type="match status" value="1"/>
</dbReference>
<keyword evidence="5" id="KW-0560">Oxidoreductase</keyword>
<evidence type="ECO:0000256" key="5">
    <source>
        <dbReference type="ARBA" id="ARBA00023002"/>
    </source>
</evidence>
<proteinExistence type="inferred from homology"/>
<dbReference type="SUPFAM" id="SSF50129">
    <property type="entry name" value="GroES-like"/>
    <property type="match status" value="1"/>
</dbReference>
<name>A0A7W7Q3K4_9PSEU</name>
<dbReference type="Pfam" id="PF00107">
    <property type="entry name" value="ADH_zinc_N"/>
    <property type="match status" value="1"/>
</dbReference>
<dbReference type="PANTHER" id="PTHR43350:SF19">
    <property type="entry name" value="D-GULOSIDE 3-DEHYDROGENASE"/>
    <property type="match status" value="1"/>
</dbReference>
<dbReference type="PANTHER" id="PTHR43350">
    <property type="entry name" value="NAD-DEPENDENT ALCOHOL DEHYDROGENASE"/>
    <property type="match status" value="1"/>
</dbReference>
<protein>
    <submittedName>
        <fullName evidence="7">2-desacetyl-2-hydroxyethyl bacteriochlorophyllide A dehydrogenase</fullName>
    </submittedName>
</protein>
<evidence type="ECO:0000256" key="2">
    <source>
        <dbReference type="ARBA" id="ARBA00008072"/>
    </source>
</evidence>
<organism evidence="7 8">
    <name type="scientific">Actinophytocola algeriensis</name>
    <dbReference type="NCBI Taxonomy" id="1768010"/>
    <lineage>
        <taxon>Bacteria</taxon>
        <taxon>Bacillati</taxon>
        <taxon>Actinomycetota</taxon>
        <taxon>Actinomycetes</taxon>
        <taxon>Pseudonocardiales</taxon>
        <taxon>Pseudonocardiaceae</taxon>
    </lineage>
</organism>
<evidence type="ECO:0000256" key="4">
    <source>
        <dbReference type="ARBA" id="ARBA00022833"/>
    </source>
</evidence>
<evidence type="ECO:0000256" key="1">
    <source>
        <dbReference type="ARBA" id="ARBA00001947"/>
    </source>
</evidence>
<keyword evidence="4" id="KW-0862">Zinc</keyword>
<comment type="similarity">
    <text evidence="2">Belongs to the zinc-containing alcohol dehydrogenase family.</text>
</comment>
<dbReference type="SUPFAM" id="SSF51735">
    <property type="entry name" value="NAD(P)-binding Rossmann-fold domains"/>
    <property type="match status" value="1"/>
</dbReference>
<evidence type="ECO:0000256" key="3">
    <source>
        <dbReference type="ARBA" id="ARBA00022723"/>
    </source>
</evidence>
<dbReference type="GO" id="GO:0016491">
    <property type="term" value="F:oxidoreductase activity"/>
    <property type="evidence" value="ECO:0007669"/>
    <property type="project" value="UniProtKB-KW"/>
</dbReference>
<dbReference type="InterPro" id="IPR011032">
    <property type="entry name" value="GroES-like_sf"/>
</dbReference>
<evidence type="ECO:0000259" key="6">
    <source>
        <dbReference type="Pfam" id="PF00107"/>
    </source>
</evidence>
<evidence type="ECO:0000313" key="8">
    <source>
        <dbReference type="Proteomes" id="UP000520767"/>
    </source>
</evidence>
<accession>A0A7W7Q3K4</accession>
<sequence>MGTVVQFVGKRRVEVTETGEEPLPPAALRVRTMYSGISAGTELTAYRGTNPYLNRAWDERRRLFVPGDASAPYPVAGWGYSEVGVVTEVSADVAGQPGIPVVDDVVWGIWGHRSEAVVPAAKLAGHAIPVGLDPLAATFVRVGAVALNAVLAAESHLGEVVTVFGQGVIGLLATRLLTLSGARVIACDSIASRLATAAAFGAAATVDVRETSAAEVARSLTGGRGADVAVELSGTHLALHEAIRSVAVGGRVVAAGFYQGDAIGLRLGEEFHHNRVELVCSQIGGPPPRLAGRWDQERMNTTFLGLATDGAIDPVRLVSHRVQVPEGVAAAYQLLDERPADALQVVLDYTEAE</sequence>
<feature type="domain" description="Alcohol dehydrogenase-like C-terminal" evidence="6">
    <location>
        <begin position="169"/>
        <end position="269"/>
    </location>
</feature>
<dbReference type="InterPro" id="IPR036291">
    <property type="entry name" value="NAD(P)-bd_dom_sf"/>
</dbReference>
<dbReference type="Proteomes" id="UP000520767">
    <property type="component" value="Unassembled WGS sequence"/>
</dbReference>
<dbReference type="GO" id="GO:0046872">
    <property type="term" value="F:metal ion binding"/>
    <property type="evidence" value="ECO:0007669"/>
    <property type="project" value="UniProtKB-KW"/>
</dbReference>
<comment type="cofactor">
    <cofactor evidence="1">
        <name>Zn(2+)</name>
        <dbReference type="ChEBI" id="CHEBI:29105"/>
    </cofactor>
</comment>
<dbReference type="EMBL" id="JACHJQ010000002">
    <property type="protein sequence ID" value="MBB4906064.1"/>
    <property type="molecule type" value="Genomic_DNA"/>
</dbReference>
<dbReference type="AlphaFoldDB" id="A0A7W7Q3K4"/>
<keyword evidence="8" id="KW-1185">Reference proteome</keyword>
<evidence type="ECO:0000313" key="7">
    <source>
        <dbReference type="EMBL" id="MBB4906064.1"/>
    </source>
</evidence>
<dbReference type="RefSeq" id="WP_184810193.1">
    <property type="nucleotide sequence ID" value="NZ_JACHJQ010000002.1"/>
</dbReference>
<dbReference type="Gene3D" id="3.90.180.10">
    <property type="entry name" value="Medium-chain alcohol dehydrogenases, catalytic domain"/>
    <property type="match status" value="1"/>
</dbReference>
<gene>
    <name evidence="7" type="ORF">FHR82_002281</name>
</gene>
<comment type="caution">
    <text evidence="7">The sequence shown here is derived from an EMBL/GenBank/DDBJ whole genome shotgun (WGS) entry which is preliminary data.</text>
</comment>
<dbReference type="InterPro" id="IPR013149">
    <property type="entry name" value="ADH-like_C"/>
</dbReference>
<reference evidence="7 8" key="1">
    <citation type="submission" date="2020-08" db="EMBL/GenBank/DDBJ databases">
        <title>Genomic Encyclopedia of Type Strains, Phase III (KMG-III): the genomes of soil and plant-associated and newly described type strains.</title>
        <authorList>
            <person name="Whitman W."/>
        </authorList>
    </citation>
    <scope>NUCLEOTIDE SEQUENCE [LARGE SCALE GENOMIC DNA]</scope>
    <source>
        <strain evidence="7 8">CECT 8960</strain>
    </source>
</reference>
<keyword evidence="3" id="KW-0479">Metal-binding</keyword>